<reference evidence="4 5" key="1">
    <citation type="submission" date="2024-06" db="EMBL/GenBank/DDBJ databases">
        <title>Genomic Encyclopedia of Type Strains, Phase IV (KMG-IV): sequencing the most valuable type-strain genomes for metagenomic binning, comparative biology and taxonomic classification.</title>
        <authorList>
            <person name="Goeker M."/>
        </authorList>
    </citation>
    <scope>NUCLEOTIDE SEQUENCE [LARGE SCALE GENOMIC DNA]</scope>
    <source>
        <strain evidence="4 5">DSM 28303</strain>
    </source>
</reference>
<dbReference type="Pfam" id="PF18255">
    <property type="entry name" value="SAM_DprA"/>
    <property type="match status" value="1"/>
</dbReference>
<comment type="caution">
    <text evidence="4">The sequence shown here is derived from an EMBL/GenBank/DDBJ whole genome shotgun (WGS) entry which is preliminary data.</text>
</comment>
<dbReference type="InterPro" id="IPR041104">
    <property type="entry name" value="SAM_DprA"/>
</dbReference>
<accession>A0ABV2FGD9</accession>
<dbReference type="RefSeq" id="WP_354364460.1">
    <property type="nucleotide sequence ID" value="NZ_JBEPLO010000006.1"/>
</dbReference>
<dbReference type="EMBL" id="JBEPLO010000006">
    <property type="protein sequence ID" value="MET3557614.1"/>
    <property type="molecule type" value="Genomic_DNA"/>
</dbReference>
<comment type="similarity">
    <text evidence="1">Belongs to the DprA/Smf family.</text>
</comment>
<organism evidence="4 5">
    <name type="scientific">Streptococcus rupicaprae</name>
    <dbReference type="NCBI Taxonomy" id="759619"/>
    <lineage>
        <taxon>Bacteria</taxon>
        <taxon>Bacillati</taxon>
        <taxon>Bacillota</taxon>
        <taxon>Bacilli</taxon>
        <taxon>Lactobacillales</taxon>
        <taxon>Streptococcaceae</taxon>
        <taxon>Streptococcus</taxon>
    </lineage>
</organism>
<name>A0ABV2FGD9_9STRE</name>
<dbReference type="PANTHER" id="PTHR43022">
    <property type="entry name" value="PROTEIN SMF"/>
    <property type="match status" value="1"/>
</dbReference>
<dbReference type="Gene3D" id="3.40.50.450">
    <property type="match status" value="1"/>
</dbReference>
<dbReference type="Pfam" id="PF02481">
    <property type="entry name" value="DNA_processg_A"/>
    <property type="match status" value="1"/>
</dbReference>
<evidence type="ECO:0000256" key="1">
    <source>
        <dbReference type="ARBA" id="ARBA00006525"/>
    </source>
</evidence>
<evidence type="ECO:0000313" key="5">
    <source>
        <dbReference type="Proteomes" id="UP001549122"/>
    </source>
</evidence>
<dbReference type="Proteomes" id="UP001549122">
    <property type="component" value="Unassembled WGS sequence"/>
</dbReference>
<feature type="domain" description="DNA processing protein A sterile alpha motif" evidence="3">
    <location>
        <begin position="1"/>
        <end position="59"/>
    </location>
</feature>
<dbReference type="PANTHER" id="PTHR43022:SF1">
    <property type="entry name" value="PROTEIN SMF"/>
    <property type="match status" value="1"/>
</dbReference>
<evidence type="ECO:0000259" key="2">
    <source>
        <dbReference type="Pfam" id="PF02481"/>
    </source>
</evidence>
<evidence type="ECO:0000259" key="3">
    <source>
        <dbReference type="Pfam" id="PF18255"/>
    </source>
</evidence>
<dbReference type="InterPro" id="IPR057666">
    <property type="entry name" value="DrpA_SLOG"/>
</dbReference>
<protein>
    <submittedName>
        <fullName evidence="4">DNA processing protein</fullName>
    </submittedName>
</protein>
<keyword evidence="5" id="KW-1185">Reference proteome</keyword>
<gene>
    <name evidence="4" type="ORF">ABID29_000724</name>
</gene>
<dbReference type="InterPro" id="IPR003488">
    <property type="entry name" value="DprA"/>
</dbReference>
<dbReference type="SUPFAM" id="SSF102405">
    <property type="entry name" value="MCP/YpsA-like"/>
    <property type="match status" value="1"/>
</dbReference>
<sequence length="280" mass="30845">MKRFELFKWRQAGLSNLQLNRILAYQAKTGKALSARDCAVVSEVKHPAVILEHYKQLDEDACRKAFEQFPSLSILDDAYPLALKEIYNPPVLLFYQGDLDLLEQPKLGIVGSRNASSSGVAAVQKIVKELQNQFVIVSGLARGIDTAAHMASLKNGGQTIGVIGCGLDVYYPKENRQLQDYMAKHQLILSEYPPGTQPLKFHFPERNRIIAGLSSGLVVAEAKMRSGSLITCERALEEGRDVFAVPGNIVDGQSEGCHHLIREGAKCISSGQDILVEYAY</sequence>
<feature type="domain" description="Smf/DprA SLOG" evidence="2">
    <location>
        <begin position="73"/>
        <end position="278"/>
    </location>
</feature>
<proteinExistence type="inferred from homology"/>
<evidence type="ECO:0000313" key="4">
    <source>
        <dbReference type="EMBL" id="MET3557614.1"/>
    </source>
</evidence>
<dbReference type="NCBIfam" id="TIGR00732">
    <property type="entry name" value="dprA"/>
    <property type="match status" value="1"/>
</dbReference>